<reference evidence="3" key="1">
    <citation type="journal article" date="2014" name="PLoS Negl. Trop. Dis.">
        <title>An updated insight into the Sialotranscriptome of Triatoma infestans: developmental stage and geographic variations.</title>
        <authorList>
            <person name="Schwarz A."/>
            <person name="Medrano-Mercado N."/>
            <person name="Schaub G.A."/>
            <person name="Struchiner C.J."/>
            <person name="Bargues M.D."/>
            <person name="Levy M.Z."/>
            <person name="Ribeiro J.M."/>
        </authorList>
    </citation>
    <scope>NUCLEOTIDE SEQUENCE</scope>
    <source>
        <strain evidence="3">Chile</strain>
        <tissue evidence="3">Salivary glands</tissue>
    </source>
</reference>
<organism evidence="3">
    <name type="scientific">Triatoma infestans</name>
    <name type="common">Assassin bug</name>
    <dbReference type="NCBI Taxonomy" id="30076"/>
    <lineage>
        <taxon>Eukaryota</taxon>
        <taxon>Metazoa</taxon>
        <taxon>Ecdysozoa</taxon>
        <taxon>Arthropoda</taxon>
        <taxon>Hexapoda</taxon>
        <taxon>Insecta</taxon>
        <taxon>Pterygota</taxon>
        <taxon>Neoptera</taxon>
        <taxon>Paraneoptera</taxon>
        <taxon>Hemiptera</taxon>
        <taxon>Heteroptera</taxon>
        <taxon>Panheteroptera</taxon>
        <taxon>Cimicomorpha</taxon>
        <taxon>Reduviidae</taxon>
        <taxon>Triatominae</taxon>
        <taxon>Triatoma</taxon>
    </lineage>
</organism>
<dbReference type="InterPro" id="IPR002666">
    <property type="entry name" value="Folate_carrier"/>
</dbReference>
<dbReference type="Gene3D" id="1.20.1250.20">
    <property type="entry name" value="MFS general substrate transporter like domains"/>
    <property type="match status" value="1"/>
</dbReference>
<feature type="transmembrane region" description="Helical" evidence="2">
    <location>
        <begin position="73"/>
        <end position="94"/>
    </location>
</feature>
<dbReference type="GO" id="GO:0090482">
    <property type="term" value="F:vitamin transmembrane transporter activity"/>
    <property type="evidence" value="ECO:0007669"/>
    <property type="project" value="InterPro"/>
</dbReference>
<proteinExistence type="evidence at transcript level"/>
<feature type="transmembrane region" description="Helical" evidence="2">
    <location>
        <begin position="283"/>
        <end position="303"/>
    </location>
</feature>
<feature type="transmembrane region" description="Helical" evidence="2">
    <location>
        <begin position="371"/>
        <end position="397"/>
    </location>
</feature>
<evidence type="ECO:0000256" key="2">
    <source>
        <dbReference type="SAM" id="Phobius"/>
    </source>
</evidence>
<evidence type="ECO:0000256" key="1">
    <source>
        <dbReference type="ARBA" id="ARBA00005773"/>
    </source>
</evidence>
<feature type="non-terminal residue" evidence="3">
    <location>
        <position position="1"/>
    </location>
</feature>
<dbReference type="AlphaFoldDB" id="A0A023F1J5"/>
<dbReference type="EMBL" id="GBBI01003826">
    <property type="protein sequence ID" value="JAC14886.1"/>
    <property type="molecule type" value="mRNA"/>
</dbReference>
<comment type="similarity">
    <text evidence="1">Belongs to the reduced folate carrier (RFC) transporter (TC 2.A.48) family.</text>
</comment>
<accession>A0A023F1J5</accession>
<feature type="transmembrane region" description="Helical" evidence="2">
    <location>
        <begin position="315"/>
        <end position="332"/>
    </location>
</feature>
<dbReference type="PANTHER" id="PTHR10686">
    <property type="entry name" value="FOLATE TRANSPORTER"/>
    <property type="match status" value="1"/>
</dbReference>
<feature type="transmembrane region" description="Helical" evidence="2">
    <location>
        <begin position="243"/>
        <end position="263"/>
    </location>
</feature>
<feature type="transmembrane region" description="Helical" evidence="2">
    <location>
        <begin position="165"/>
        <end position="187"/>
    </location>
</feature>
<dbReference type="PANTHER" id="PTHR10686:SF18">
    <property type="entry name" value="IP11787P-RELATED"/>
    <property type="match status" value="1"/>
</dbReference>
<feature type="transmembrane region" description="Helical" evidence="2">
    <location>
        <begin position="43"/>
        <end position="66"/>
    </location>
</feature>
<evidence type="ECO:0000313" key="3">
    <source>
        <dbReference type="EMBL" id="JAC14886.1"/>
    </source>
</evidence>
<dbReference type="NCBIfam" id="TIGR00806">
    <property type="entry name" value="rfc"/>
    <property type="match status" value="1"/>
</dbReference>
<feature type="transmembrane region" description="Helical" evidence="2">
    <location>
        <begin position="409"/>
        <end position="428"/>
    </location>
</feature>
<keyword evidence="2" id="KW-0472">Membrane</keyword>
<keyword evidence="2" id="KW-1133">Transmembrane helix</keyword>
<dbReference type="Pfam" id="PF01770">
    <property type="entry name" value="Folate_carrier"/>
    <property type="match status" value="1"/>
</dbReference>
<feature type="transmembrane region" description="Helical" evidence="2">
    <location>
        <begin position="100"/>
        <end position="118"/>
    </location>
</feature>
<feature type="transmembrane region" description="Helical" evidence="2">
    <location>
        <begin position="138"/>
        <end position="159"/>
    </location>
</feature>
<keyword evidence="2" id="KW-0812">Transmembrane</keyword>
<protein>
    <submittedName>
        <fullName evidence="3">Putative micronutrient transporter folate transporter family</fullName>
    </submittedName>
</protein>
<dbReference type="PIRSF" id="PIRSF028739">
    <property type="entry name" value="Folate_carrier"/>
    <property type="match status" value="1"/>
</dbReference>
<sequence>WQKISLILCAYGILKEFRPSEPFVTKYLNSPPMNFTEQQISYSIYPVSIYSSMILLIFIFLVTDFLRYKPIIILNSIAGIVVFFMLIVCRSLFLIQILEVFYGLFIACEVAYYTYIYAKVDKQHFQEVSSHTRAAYLIGRALSGILSQILVSTGFSYYSLNFFTLGGMILSLIWACILPPVSSSIYFHSSPKKESSNVEHNQNITNEQGKEKDNMNKNVLSKTSRGFRLLWTDFKLACTDPYVLKWAFWWALATCVYYQIWAYVQLLWEEILIGKDTEFYTKLNGAVEAVYTLMSALAAFSFGKIKIDWSFYGEPVLFICSISIGLIVLLMSQTTSIAIAYITYIVYTIIYNSMITISNSEIAKNVNPDSYGLIFGFTLFIALVLQTILTAIVINLFNLSARKQFEVYGYYFCILGILFGIKSTHQFIKWFYHKRQGIVSETL</sequence>
<dbReference type="SUPFAM" id="SSF103473">
    <property type="entry name" value="MFS general substrate transporter"/>
    <property type="match status" value="1"/>
</dbReference>
<dbReference type="InterPro" id="IPR036259">
    <property type="entry name" value="MFS_trans_sf"/>
</dbReference>
<name>A0A023F1J5_TRIIF</name>
<feature type="transmembrane region" description="Helical" evidence="2">
    <location>
        <begin position="338"/>
        <end position="359"/>
    </location>
</feature>
<dbReference type="GO" id="GO:0005886">
    <property type="term" value="C:plasma membrane"/>
    <property type="evidence" value="ECO:0007669"/>
    <property type="project" value="TreeGrafter"/>
</dbReference>